<dbReference type="GO" id="GO:0016301">
    <property type="term" value="F:kinase activity"/>
    <property type="evidence" value="ECO:0007669"/>
    <property type="project" value="UniProtKB-KW"/>
</dbReference>
<feature type="transmembrane region" description="Helical" evidence="1">
    <location>
        <begin position="21"/>
        <end position="42"/>
    </location>
</feature>
<accession>A0ABZ2YSD0</accession>
<gene>
    <name evidence="4" type="ORF">WJU16_05245</name>
</gene>
<protein>
    <submittedName>
        <fullName evidence="4">Histidine kinase</fullName>
    </submittedName>
</protein>
<evidence type="ECO:0000259" key="2">
    <source>
        <dbReference type="Pfam" id="PF02518"/>
    </source>
</evidence>
<keyword evidence="1" id="KW-0812">Transmembrane</keyword>
<keyword evidence="1" id="KW-0472">Membrane</keyword>
<dbReference type="SUPFAM" id="SSF55874">
    <property type="entry name" value="ATPase domain of HSP90 chaperone/DNA topoisomerase II/histidine kinase"/>
    <property type="match status" value="1"/>
</dbReference>
<dbReference type="InterPro" id="IPR003594">
    <property type="entry name" value="HATPase_dom"/>
</dbReference>
<proteinExistence type="predicted"/>
<organism evidence="4 5">
    <name type="scientific">Chitinophaga pollutisoli</name>
    <dbReference type="NCBI Taxonomy" id="3133966"/>
    <lineage>
        <taxon>Bacteria</taxon>
        <taxon>Pseudomonadati</taxon>
        <taxon>Bacteroidota</taxon>
        <taxon>Chitinophagia</taxon>
        <taxon>Chitinophagales</taxon>
        <taxon>Chitinophagaceae</taxon>
        <taxon>Chitinophaga</taxon>
    </lineage>
</organism>
<dbReference type="RefSeq" id="WP_341837271.1">
    <property type="nucleotide sequence ID" value="NZ_CP149822.1"/>
</dbReference>
<evidence type="ECO:0000256" key="1">
    <source>
        <dbReference type="SAM" id="Phobius"/>
    </source>
</evidence>
<dbReference type="Pfam" id="PF02518">
    <property type="entry name" value="HATPase_c"/>
    <property type="match status" value="1"/>
</dbReference>
<feature type="transmembrane region" description="Helical" evidence="1">
    <location>
        <begin position="132"/>
        <end position="149"/>
    </location>
</feature>
<keyword evidence="1" id="KW-1133">Transmembrane helix</keyword>
<dbReference type="EMBL" id="CP149822">
    <property type="protein sequence ID" value="WZN42437.1"/>
    <property type="molecule type" value="Genomic_DNA"/>
</dbReference>
<sequence length="363" mass="42082">MSKSFMGKIAAALQRKAFSDVSRAEVAGYCLLFLLQDFILYMPEVVAGRVDARYLTMIWWDAVILLIVSVPCWYLVFRKYKDRPLRFRFRLHLLLIPLFWGAWVAGTQIFNWLDGRPPMAGIGLLRSVFPVIVYYLQCFSLLHVYHFFLEREVQLKKEKELADAAFRSEINALKAQIQPHFLFNTLNSISASVPIEQEPTRELIARLADTFRYSLYCTEHEWVPLKEEIRYIRTMLELEHSRFRERLEFSISPLNGSENVMIPSMLLQPVVENAIRHGIAPSINGGKINIEIAQESDKLRIEISDTGVGYSGELKEIEQSAGVGLRNIRQRLELLFSEHLLVSRNQPSGLRFKFYTHTNRQLP</sequence>
<feature type="domain" description="Signal transduction histidine kinase internal region" evidence="3">
    <location>
        <begin position="169"/>
        <end position="247"/>
    </location>
</feature>
<dbReference type="InterPro" id="IPR036890">
    <property type="entry name" value="HATPase_C_sf"/>
</dbReference>
<evidence type="ECO:0000313" key="5">
    <source>
        <dbReference type="Proteomes" id="UP001485459"/>
    </source>
</evidence>
<feature type="transmembrane region" description="Helical" evidence="1">
    <location>
        <begin position="54"/>
        <end position="77"/>
    </location>
</feature>
<dbReference type="PANTHER" id="PTHR34220">
    <property type="entry name" value="SENSOR HISTIDINE KINASE YPDA"/>
    <property type="match status" value="1"/>
</dbReference>
<feature type="domain" description="Histidine kinase/HSP90-like ATPase" evidence="2">
    <location>
        <begin position="266"/>
        <end position="355"/>
    </location>
</feature>
<keyword evidence="4" id="KW-0808">Transferase</keyword>
<dbReference type="InterPro" id="IPR050640">
    <property type="entry name" value="Bact_2-comp_sensor_kinase"/>
</dbReference>
<dbReference type="Pfam" id="PF06580">
    <property type="entry name" value="His_kinase"/>
    <property type="match status" value="1"/>
</dbReference>
<dbReference type="PANTHER" id="PTHR34220:SF7">
    <property type="entry name" value="SENSOR HISTIDINE KINASE YPDA"/>
    <property type="match status" value="1"/>
</dbReference>
<keyword evidence="5" id="KW-1185">Reference proteome</keyword>
<dbReference type="Proteomes" id="UP001485459">
    <property type="component" value="Chromosome"/>
</dbReference>
<evidence type="ECO:0000259" key="3">
    <source>
        <dbReference type="Pfam" id="PF06580"/>
    </source>
</evidence>
<reference evidence="5" key="1">
    <citation type="submission" date="2024-03" db="EMBL/GenBank/DDBJ databases">
        <title>Chitinophaga horti sp. nov., isolated from garden soil.</title>
        <authorList>
            <person name="Lee D.S."/>
            <person name="Han D.M."/>
            <person name="Baek J.H."/>
            <person name="Choi D.G."/>
            <person name="Jeon J.H."/>
            <person name="Jeon C.O."/>
        </authorList>
    </citation>
    <scope>NUCLEOTIDE SEQUENCE [LARGE SCALE GENOMIC DNA]</scope>
    <source>
        <strain evidence="5">GPA1</strain>
    </source>
</reference>
<dbReference type="InterPro" id="IPR010559">
    <property type="entry name" value="Sig_transdc_His_kin_internal"/>
</dbReference>
<evidence type="ECO:0000313" key="4">
    <source>
        <dbReference type="EMBL" id="WZN42437.1"/>
    </source>
</evidence>
<keyword evidence="4" id="KW-0418">Kinase</keyword>
<feature type="transmembrane region" description="Helical" evidence="1">
    <location>
        <begin position="89"/>
        <end position="112"/>
    </location>
</feature>
<dbReference type="Gene3D" id="3.30.565.10">
    <property type="entry name" value="Histidine kinase-like ATPase, C-terminal domain"/>
    <property type="match status" value="1"/>
</dbReference>
<name>A0ABZ2YSD0_9BACT</name>